<keyword evidence="7" id="KW-0851">Voltage-gated channel</keyword>
<feature type="compositionally biased region" description="Low complexity" evidence="22">
    <location>
        <begin position="690"/>
        <end position="700"/>
    </location>
</feature>
<dbReference type="CDD" id="cd00038">
    <property type="entry name" value="CAP_ED"/>
    <property type="match status" value="1"/>
</dbReference>
<dbReference type="InterPro" id="IPR050818">
    <property type="entry name" value="KCNH_animal-type"/>
</dbReference>
<protein>
    <recommendedName>
        <fullName evidence="17">Voltage-gated delayed rectifier potassium channel KCNH4</fullName>
    </recommendedName>
    <alternativeName>
        <fullName evidence="21">Brain-specific eag-like channel 2</fullName>
    </alternativeName>
    <alternativeName>
        <fullName evidence="19">Ether-a-go-go-like potassium channel 1</fullName>
    </alternativeName>
    <alternativeName>
        <fullName evidence="18">Potassium voltage-gated channel subfamily H member 4</fullName>
    </alternativeName>
    <alternativeName>
        <fullName evidence="20">Voltage-gated potassium channel subunit Kv12.3</fullName>
    </alternativeName>
</protein>
<keyword evidence="13" id="KW-0407">Ion channel</keyword>
<dbReference type="Gene3D" id="2.60.120.10">
    <property type="entry name" value="Jelly Rolls"/>
    <property type="match status" value="1"/>
</dbReference>
<dbReference type="PROSITE" id="PS50042">
    <property type="entry name" value="CNMP_BINDING_3"/>
    <property type="match status" value="1"/>
</dbReference>
<evidence type="ECO:0000259" key="25">
    <source>
        <dbReference type="PROSITE" id="PS50112"/>
    </source>
</evidence>
<feature type="domain" description="Cyclic nucleotide-binding" evidence="24">
    <location>
        <begin position="558"/>
        <end position="622"/>
    </location>
</feature>
<feature type="compositionally biased region" description="Low complexity" evidence="22">
    <location>
        <begin position="920"/>
        <end position="929"/>
    </location>
</feature>
<sequence length="955" mass="105395">METWLHFPEGCGGAGLPLVPPSMAPSPQGRLRLFSDSNFILANAQVRRGFPIVYCSDGFCDLTGFARTEVMQKNCSCRFLYGAETSEPVLQRIEKVLDGRQEYQTEVCFYKKGGAAFWCLLDIMPIKNEKGEVVLFLFSFKDITESRGRSHLADKKEGDKKPGSSRLQAARRQGRTVLHRLNSQFARRDRGEMKINRNVFESKPSIPEYKVASVQKSRFILLHYSIFKALWDWLILLATFYVAVTVPYNVCFTGTEDSLSAARSTIVSDIAVEMLFILDIVLNFRTTYVSQSGQVVYDPRSICIHYVATWFFVDLIAALPFDLLYVFNVTVTSLVHLLKTVRLLRLLRLLQKLDRYSQYSAMVLTLLMSMFALLAHWLACLWYVIGRAELESNDPRTWDIGWLHELGKRLEAPYVNNSVGGPSIRSAYIASLYFTLSSLTSVGFGNVCANTDAEKIFSICTMLIGALMHAVVFGNVTAIIQRMYSRRSLYHTRMKDLKDFIRVHRLPQQLKQRMLEYFQTTWSVNNGIDANELLHDFPDELRADVAMHLNKDILQLPVFETASRGCLRSLSLHIKTSFCAPGEYLLRQGDALQANYFVCSGSLEVLKDNVVLAILGKGDLIGVDLCSTDQVIKTNADVKALTYCDLQYIGLRGLCEVLQLYPEYASKFTVDIHQDLTFNLREGSEMEVGASCPPSQAPSCPRGPGDQKKPLPSISEDEEEPNEDFQHSPATIARRKLLLPQLGSPARRGSLSSLLGDELCQVSALRRNCRSPARCSRGRSPSPQCRQDTRLPEREGGAGRRPAKLLIPSLQACGPPDLSPRGRARCGGAPPALAPARPRTRSPSRCRPALLTPSPAARPAASPAPPRSPTPAPPAPTDPAGTGVALGDPRPGGPSPSALLTAWDTPALASPRSPTPPREAAAGARQRQGVPAPTAPLPRAPQGAALAPAPHPQGF</sequence>
<feature type="transmembrane region" description="Helical" evidence="23">
    <location>
        <begin position="456"/>
        <end position="480"/>
    </location>
</feature>
<evidence type="ECO:0000256" key="14">
    <source>
        <dbReference type="ARBA" id="ARBA00034430"/>
    </source>
</evidence>
<feature type="region of interest" description="Disordered" evidence="22">
    <location>
        <begin position="771"/>
        <end position="955"/>
    </location>
</feature>
<dbReference type="SUPFAM" id="SSF81324">
    <property type="entry name" value="Voltage-gated potassium channels"/>
    <property type="match status" value="1"/>
</dbReference>
<dbReference type="SMART" id="SM00100">
    <property type="entry name" value="cNMP"/>
    <property type="match status" value="1"/>
</dbReference>
<dbReference type="AlphaFoldDB" id="A0A8D0FKT6"/>
<feature type="compositionally biased region" description="Low complexity" evidence="22">
    <location>
        <begin position="826"/>
        <end position="837"/>
    </location>
</feature>
<dbReference type="Pfam" id="PF00520">
    <property type="entry name" value="Ion_trans"/>
    <property type="match status" value="1"/>
</dbReference>
<dbReference type="SUPFAM" id="SSF55785">
    <property type="entry name" value="PYP-like sensor domain (PAS domain)"/>
    <property type="match status" value="1"/>
</dbReference>
<dbReference type="GO" id="GO:0042391">
    <property type="term" value="P:regulation of membrane potential"/>
    <property type="evidence" value="ECO:0007669"/>
    <property type="project" value="TreeGrafter"/>
</dbReference>
<dbReference type="InterPro" id="IPR014710">
    <property type="entry name" value="RmlC-like_jellyroll"/>
</dbReference>
<keyword evidence="5 23" id="KW-0812">Transmembrane</keyword>
<evidence type="ECO:0000259" key="26">
    <source>
        <dbReference type="PROSITE" id="PS50113"/>
    </source>
</evidence>
<feature type="transmembrane region" description="Helical" evidence="23">
    <location>
        <begin position="264"/>
        <end position="282"/>
    </location>
</feature>
<keyword evidence="9 23" id="KW-1133">Transmembrane helix</keyword>
<evidence type="ECO:0000256" key="2">
    <source>
        <dbReference type="ARBA" id="ARBA00011552"/>
    </source>
</evidence>
<keyword evidence="8" id="KW-0630">Potassium</keyword>
<dbReference type="PROSITE" id="PS50113">
    <property type="entry name" value="PAC"/>
    <property type="match status" value="1"/>
</dbReference>
<comment type="function">
    <text evidence="15">Pore-forming (alpha) subunit of a voltage-gated delayed rectifier. Activates at more negative voltages, exhibits fast prepulse-independent activation kinetics and deactivates much more slowly, but shows no inactivation.</text>
</comment>
<dbReference type="SUPFAM" id="SSF51206">
    <property type="entry name" value="cAMP-binding domain-like"/>
    <property type="match status" value="1"/>
</dbReference>
<comment type="subunit">
    <text evidence="2">The potassium channel is probably composed of a homo- or heterotetrameric complex of pore-forming alpha subunits that can associate with modulating beta subunits.</text>
</comment>
<dbReference type="GO" id="GO:0034702">
    <property type="term" value="C:monoatomic ion channel complex"/>
    <property type="evidence" value="ECO:0007669"/>
    <property type="project" value="UniProtKB-KW"/>
</dbReference>
<name>A0A8D0FKT6_STROC</name>
<reference evidence="27" key="1">
    <citation type="submission" date="2025-08" db="UniProtKB">
        <authorList>
            <consortium name="Ensembl"/>
        </authorList>
    </citation>
    <scope>IDENTIFICATION</scope>
</reference>
<feature type="compositionally biased region" description="Basic and acidic residues" evidence="22">
    <location>
        <begin position="151"/>
        <end position="162"/>
    </location>
</feature>
<evidence type="ECO:0000256" key="19">
    <source>
        <dbReference type="ARBA" id="ARBA00076367"/>
    </source>
</evidence>
<feature type="transmembrane region" description="Helical" evidence="23">
    <location>
        <begin position="427"/>
        <end position="449"/>
    </location>
</feature>
<feature type="transmembrane region" description="Helical" evidence="23">
    <location>
        <begin position="359"/>
        <end position="385"/>
    </location>
</feature>
<dbReference type="Gene3D" id="1.10.1200.260">
    <property type="match status" value="1"/>
</dbReference>
<dbReference type="PRINTS" id="PR01465">
    <property type="entry name" value="ELKCHANNEL"/>
</dbReference>
<keyword evidence="12" id="KW-0325">Glycoprotein</keyword>
<keyword evidence="10" id="KW-0406">Ion transport</keyword>
<feature type="compositionally biased region" description="Low complexity" evidence="22">
    <location>
        <begin position="845"/>
        <end position="861"/>
    </location>
</feature>
<proteinExistence type="inferred from homology"/>
<feature type="region of interest" description="Disordered" evidence="22">
    <location>
        <begin position="151"/>
        <end position="172"/>
    </location>
</feature>
<evidence type="ECO:0000313" key="27">
    <source>
        <dbReference type="Ensembl" id="ENSSOCP00000016145.1"/>
    </source>
</evidence>
<dbReference type="InterPro" id="IPR035965">
    <property type="entry name" value="PAS-like_dom_sf"/>
</dbReference>
<evidence type="ECO:0000256" key="1">
    <source>
        <dbReference type="ARBA" id="ARBA00004141"/>
    </source>
</evidence>
<dbReference type="Proteomes" id="UP000694551">
    <property type="component" value="Unplaced"/>
</dbReference>
<dbReference type="InterPro" id="IPR000014">
    <property type="entry name" value="PAS"/>
</dbReference>
<dbReference type="PRINTS" id="PR01463">
    <property type="entry name" value="EAGCHANLFMLY"/>
</dbReference>
<dbReference type="Gene3D" id="3.30.450.20">
    <property type="entry name" value="PAS domain"/>
    <property type="match status" value="1"/>
</dbReference>
<comment type="subcellular location">
    <subcellularLocation>
        <location evidence="1">Membrane</location>
        <topology evidence="1">Multi-pass membrane protein</topology>
    </subcellularLocation>
</comment>
<evidence type="ECO:0000256" key="12">
    <source>
        <dbReference type="ARBA" id="ARBA00023180"/>
    </source>
</evidence>
<feature type="region of interest" description="Disordered" evidence="22">
    <location>
        <begin position="687"/>
        <end position="729"/>
    </location>
</feature>
<evidence type="ECO:0000256" key="10">
    <source>
        <dbReference type="ARBA" id="ARBA00023065"/>
    </source>
</evidence>
<evidence type="ECO:0000313" key="28">
    <source>
        <dbReference type="Proteomes" id="UP000694551"/>
    </source>
</evidence>
<evidence type="ECO:0000256" key="6">
    <source>
        <dbReference type="ARBA" id="ARBA00022826"/>
    </source>
</evidence>
<evidence type="ECO:0000256" key="21">
    <source>
        <dbReference type="ARBA" id="ARBA00083198"/>
    </source>
</evidence>
<dbReference type="Gene3D" id="1.10.287.70">
    <property type="match status" value="1"/>
</dbReference>
<dbReference type="InterPro" id="IPR018490">
    <property type="entry name" value="cNMP-bd_dom_sf"/>
</dbReference>
<accession>A0A8D0FKT6</accession>
<evidence type="ECO:0000256" key="22">
    <source>
        <dbReference type="SAM" id="MobiDB-lite"/>
    </source>
</evidence>
<dbReference type="InterPro" id="IPR005821">
    <property type="entry name" value="Ion_trans_dom"/>
</dbReference>
<dbReference type="GO" id="GO:0005249">
    <property type="term" value="F:voltage-gated potassium channel activity"/>
    <property type="evidence" value="ECO:0007669"/>
    <property type="project" value="InterPro"/>
</dbReference>
<keyword evidence="6" id="KW-0631">Potassium channel</keyword>
<evidence type="ECO:0000256" key="13">
    <source>
        <dbReference type="ARBA" id="ARBA00023303"/>
    </source>
</evidence>
<evidence type="ECO:0000256" key="5">
    <source>
        <dbReference type="ARBA" id="ARBA00022692"/>
    </source>
</evidence>
<organism evidence="27 28">
    <name type="scientific">Strix occidentalis caurina</name>
    <name type="common">northern spotted owl</name>
    <dbReference type="NCBI Taxonomy" id="311401"/>
    <lineage>
        <taxon>Eukaryota</taxon>
        <taxon>Metazoa</taxon>
        <taxon>Chordata</taxon>
        <taxon>Craniata</taxon>
        <taxon>Vertebrata</taxon>
        <taxon>Euteleostomi</taxon>
        <taxon>Archelosauria</taxon>
        <taxon>Archosauria</taxon>
        <taxon>Dinosauria</taxon>
        <taxon>Saurischia</taxon>
        <taxon>Theropoda</taxon>
        <taxon>Coelurosauria</taxon>
        <taxon>Aves</taxon>
        <taxon>Neognathae</taxon>
        <taxon>Neoaves</taxon>
        <taxon>Telluraves</taxon>
        <taxon>Strigiformes</taxon>
        <taxon>Strigidae</taxon>
        <taxon>Strix</taxon>
    </lineage>
</organism>
<evidence type="ECO:0000256" key="3">
    <source>
        <dbReference type="ARBA" id="ARBA00022448"/>
    </source>
</evidence>
<feature type="domain" description="PAS" evidence="25">
    <location>
        <begin position="52"/>
        <end position="100"/>
    </location>
</feature>
<evidence type="ECO:0000256" key="23">
    <source>
        <dbReference type="SAM" id="Phobius"/>
    </source>
</evidence>
<evidence type="ECO:0000256" key="4">
    <source>
        <dbReference type="ARBA" id="ARBA00022538"/>
    </source>
</evidence>
<evidence type="ECO:0000256" key="18">
    <source>
        <dbReference type="ARBA" id="ARBA00075970"/>
    </source>
</evidence>
<dbReference type="PROSITE" id="PS50112">
    <property type="entry name" value="PAS"/>
    <property type="match status" value="1"/>
</dbReference>
<dbReference type="InterPro" id="IPR000700">
    <property type="entry name" value="PAS-assoc_C"/>
</dbReference>
<evidence type="ECO:0000259" key="24">
    <source>
        <dbReference type="PROSITE" id="PS50042"/>
    </source>
</evidence>
<dbReference type="InterPro" id="IPR000595">
    <property type="entry name" value="cNMP-bd_dom"/>
</dbReference>
<evidence type="ECO:0000256" key="11">
    <source>
        <dbReference type="ARBA" id="ARBA00023136"/>
    </source>
</evidence>
<evidence type="ECO:0000256" key="17">
    <source>
        <dbReference type="ARBA" id="ARBA00074373"/>
    </source>
</evidence>
<keyword evidence="11 23" id="KW-0472">Membrane</keyword>
<dbReference type="FunFam" id="2.60.120.10:FF:000014">
    <property type="entry name" value="Potassium voltage-gated channel, subfamily H (Eag-related), member 4"/>
    <property type="match status" value="1"/>
</dbReference>
<evidence type="ECO:0000256" key="8">
    <source>
        <dbReference type="ARBA" id="ARBA00022958"/>
    </source>
</evidence>
<dbReference type="InterPro" id="IPR001610">
    <property type="entry name" value="PAC"/>
</dbReference>
<dbReference type="InterPro" id="IPR003938">
    <property type="entry name" value="K_chnl_volt-dep_EAG/ELK/ERG"/>
</dbReference>
<feature type="transmembrane region" description="Helical" evidence="23">
    <location>
        <begin position="325"/>
        <end position="347"/>
    </location>
</feature>
<comment type="similarity">
    <text evidence="16">Belongs to the potassium channel family. H (Eag) (TC 1.A.1.20) subfamily. Kv12.3/KCNH4 sub-subfamily.</text>
</comment>
<feature type="transmembrane region" description="Helical" evidence="23">
    <location>
        <begin position="219"/>
        <end position="244"/>
    </location>
</feature>
<keyword evidence="3" id="KW-0813">Transport</keyword>
<dbReference type="SMART" id="SM00086">
    <property type="entry name" value="PAC"/>
    <property type="match status" value="1"/>
</dbReference>
<feature type="domain" description="PAC" evidence="26">
    <location>
        <begin position="103"/>
        <end position="155"/>
    </location>
</feature>
<evidence type="ECO:0000256" key="7">
    <source>
        <dbReference type="ARBA" id="ARBA00022882"/>
    </source>
</evidence>
<dbReference type="Pfam" id="PF00027">
    <property type="entry name" value="cNMP_binding"/>
    <property type="match status" value="1"/>
</dbReference>
<keyword evidence="4" id="KW-0633">Potassium transport</keyword>
<dbReference type="PANTHER" id="PTHR10217:SF630">
    <property type="entry name" value="POTASSIUM VOLTAGE-GATED CHANNEL SUBFAMILY H MEMBER 4"/>
    <property type="match status" value="1"/>
</dbReference>
<reference evidence="27" key="2">
    <citation type="submission" date="2025-09" db="UniProtKB">
        <authorList>
            <consortium name="Ensembl"/>
        </authorList>
    </citation>
    <scope>IDENTIFICATION</scope>
</reference>
<evidence type="ECO:0000256" key="16">
    <source>
        <dbReference type="ARBA" id="ARBA00061598"/>
    </source>
</evidence>
<keyword evidence="28" id="KW-1185">Reference proteome</keyword>
<dbReference type="Pfam" id="PF13426">
    <property type="entry name" value="PAS_9"/>
    <property type="match status" value="1"/>
</dbReference>
<dbReference type="Ensembl" id="ENSSOCT00000016560.1">
    <property type="protein sequence ID" value="ENSSOCP00000016145.1"/>
    <property type="gene ID" value="ENSSOCG00000011929.1"/>
</dbReference>
<feature type="compositionally biased region" description="Pro residues" evidence="22">
    <location>
        <begin position="862"/>
        <end position="877"/>
    </location>
</feature>
<dbReference type="PANTHER" id="PTHR10217">
    <property type="entry name" value="VOLTAGE AND LIGAND GATED POTASSIUM CHANNEL"/>
    <property type="match status" value="1"/>
</dbReference>
<feature type="compositionally biased region" description="Basic and acidic residues" evidence="22">
    <location>
        <begin position="787"/>
        <end position="798"/>
    </location>
</feature>
<dbReference type="NCBIfam" id="TIGR00229">
    <property type="entry name" value="sensory_box"/>
    <property type="match status" value="1"/>
</dbReference>
<comment type="catalytic activity">
    <reaction evidence="14">
        <text>K(+)(in) = K(+)(out)</text>
        <dbReference type="Rhea" id="RHEA:29463"/>
        <dbReference type="ChEBI" id="CHEBI:29103"/>
    </reaction>
</comment>
<dbReference type="CDD" id="cd00130">
    <property type="entry name" value="PAS"/>
    <property type="match status" value="1"/>
</dbReference>
<dbReference type="GO" id="GO:0005886">
    <property type="term" value="C:plasma membrane"/>
    <property type="evidence" value="ECO:0007669"/>
    <property type="project" value="TreeGrafter"/>
</dbReference>
<evidence type="ECO:0000256" key="9">
    <source>
        <dbReference type="ARBA" id="ARBA00022989"/>
    </source>
</evidence>
<dbReference type="InterPro" id="IPR003950">
    <property type="entry name" value="K_chnl_volt-dep_ELK"/>
</dbReference>
<dbReference type="FunFam" id="3.30.450.20:FF:000001">
    <property type="entry name" value="Potassium voltage-gated channel subfamily H member 7"/>
    <property type="match status" value="1"/>
</dbReference>
<evidence type="ECO:0000256" key="15">
    <source>
        <dbReference type="ARBA" id="ARBA00058898"/>
    </source>
</evidence>
<dbReference type="FunFam" id="1.10.1200.260:FF:000002">
    <property type="entry name" value="Potassium voltage-gated channel subfamily H member 8"/>
    <property type="match status" value="1"/>
</dbReference>
<evidence type="ECO:0000256" key="20">
    <source>
        <dbReference type="ARBA" id="ARBA00082973"/>
    </source>
</evidence>